<dbReference type="SUPFAM" id="SSF53933">
    <property type="entry name" value="Microbial ribonucleases"/>
    <property type="match status" value="1"/>
</dbReference>
<dbReference type="Proteomes" id="UP001412239">
    <property type="component" value="Unassembled WGS sequence"/>
</dbReference>
<keyword evidence="4" id="KW-1185">Reference proteome</keyword>
<evidence type="ECO:0000313" key="4">
    <source>
        <dbReference type="Proteomes" id="UP001412239"/>
    </source>
</evidence>
<feature type="non-terminal residue" evidence="3">
    <location>
        <position position="86"/>
    </location>
</feature>
<dbReference type="Pfam" id="PF00545">
    <property type="entry name" value="Ribonuclease"/>
    <property type="match status" value="1"/>
</dbReference>
<reference evidence="3" key="1">
    <citation type="submission" date="2015-10" db="EMBL/GenBank/DDBJ databases">
        <authorList>
            <person name="Regsiter A."/>
            <person name="william w."/>
        </authorList>
    </citation>
    <scope>NUCLEOTIDE SEQUENCE</scope>
    <source>
        <strain evidence="3">Montdore</strain>
    </source>
</reference>
<dbReference type="Gene3D" id="3.10.450.30">
    <property type="entry name" value="Microbial ribonucleases"/>
    <property type="match status" value="1"/>
</dbReference>
<dbReference type="GO" id="GO:0016787">
    <property type="term" value="F:hydrolase activity"/>
    <property type="evidence" value="ECO:0007669"/>
    <property type="project" value="UniProtKB-KW"/>
</dbReference>
<feature type="non-terminal residue" evidence="3">
    <location>
        <position position="1"/>
    </location>
</feature>
<accession>A0A292PIJ7</accession>
<evidence type="ECO:0000256" key="1">
    <source>
        <dbReference type="ARBA" id="ARBA00022722"/>
    </source>
</evidence>
<gene>
    <name evidence="3" type="ORF">GSTUAT00008759001</name>
</gene>
<dbReference type="EMBL" id="LN891239">
    <property type="protein sequence ID" value="CUS07159.1"/>
    <property type="molecule type" value="Genomic_DNA"/>
</dbReference>
<keyword evidence="1" id="KW-0540">Nuclease</keyword>
<dbReference type="InterPro" id="IPR016191">
    <property type="entry name" value="Ribonuclease/ribotoxin"/>
</dbReference>
<organism evidence="3 4">
    <name type="scientific">Tuber aestivum</name>
    <name type="common">summer truffle</name>
    <dbReference type="NCBI Taxonomy" id="59557"/>
    <lineage>
        <taxon>Eukaryota</taxon>
        <taxon>Fungi</taxon>
        <taxon>Dikarya</taxon>
        <taxon>Ascomycota</taxon>
        <taxon>Pezizomycotina</taxon>
        <taxon>Pezizomycetes</taxon>
        <taxon>Pezizales</taxon>
        <taxon>Tuberaceae</taxon>
        <taxon>Tuber</taxon>
    </lineage>
</organism>
<dbReference type="AlphaFoldDB" id="A0A292PIJ7"/>
<dbReference type="GO" id="GO:0003723">
    <property type="term" value="F:RNA binding"/>
    <property type="evidence" value="ECO:0007669"/>
    <property type="project" value="InterPro"/>
</dbReference>
<protein>
    <submittedName>
        <fullName evidence="3">Uncharacterized protein</fullName>
    </submittedName>
</protein>
<dbReference type="InterPro" id="IPR000026">
    <property type="entry name" value="N1-like"/>
</dbReference>
<dbReference type="GO" id="GO:0004521">
    <property type="term" value="F:RNA endonuclease activity"/>
    <property type="evidence" value="ECO:0007669"/>
    <property type="project" value="InterPro"/>
</dbReference>
<evidence type="ECO:0000256" key="2">
    <source>
        <dbReference type="ARBA" id="ARBA00022801"/>
    </source>
</evidence>
<name>A0A292PIJ7_9PEZI</name>
<keyword evidence="2" id="KW-0378">Hydrolase</keyword>
<sequence length="86" mass="9779">YDFTPEQIAAAANEALEHLIADRQVATGPQSPNHWDYPHQYKNHEGFIFNSGYRRNYYEFPLLGQVDAGRPRVYTGGEAGPDRVII</sequence>
<evidence type="ECO:0000313" key="3">
    <source>
        <dbReference type="EMBL" id="CUS07159.1"/>
    </source>
</evidence>
<proteinExistence type="predicted"/>